<dbReference type="GO" id="GO:0045892">
    <property type="term" value="P:negative regulation of DNA-templated transcription"/>
    <property type="evidence" value="ECO:0007669"/>
    <property type="project" value="TreeGrafter"/>
</dbReference>
<dbReference type="Gene3D" id="1.10.10.10">
    <property type="entry name" value="Winged helix-like DNA-binding domain superfamily/Winged helix DNA-binding domain"/>
    <property type="match status" value="1"/>
</dbReference>
<dbReference type="PANTHER" id="PTHR44846:SF1">
    <property type="entry name" value="MANNOSYL-D-GLYCERATE TRANSPORT_METABOLISM SYSTEM REPRESSOR MNGR-RELATED"/>
    <property type="match status" value="1"/>
</dbReference>
<evidence type="ECO:0000256" key="1">
    <source>
        <dbReference type="ARBA" id="ARBA00023015"/>
    </source>
</evidence>
<dbReference type="Gene3D" id="3.40.1410.10">
    <property type="entry name" value="Chorismate lyase-like"/>
    <property type="match status" value="1"/>
</dbReference>
<dbReference type="SMART" id="SM00345">
    <property type="entry name" value="HTH_GNTR"/>
    <property type="match status" value="1"/>
</dbReference>
<dbReference type="Proteomes" id="UP000253742">
    <property type="component" value="Unassembled WGS sequence"/>
</dbReference>
<dbReference type="InterPro" id="IPR036390">
    <property type="entry name" value="WH_DNA-bd_sf"/>
</dbReference>
<sequence length="289" mass="31430">MEIDAAASGAVLKRERVRDAILELIEERQPGDAIPSERTLCAELGVSRPTLRAAVDELVVAGLLVREHGRGMFVAAEKITQELVSDRRAFSLPQAAGAWTSRLLEIRTLPAGARVGRKLRMSPAARIHYVARLRLVDGAPMAIEYLHVPADLVADLTSEELEQGDLYAHLAERHDVRVSEAVQSIEPTVVTRAEADLLDVPELSPALLFERLTTDTAGRPVEYVHSLYRGDRYRIVSRLTLGPRDQAPPQGQGQGQGAGQGHHPGIPPGDFTTKDPVTLSTRGVVQDGM</sequence>
<dbReference type="RefSeq" id="WP_114531008.1">
    <property type="nucleotide sequence ID" value="NZ_QQBH01000017.1"/>
</dbReference>
<dbReference type="InterPro" id="IPR000524">
    <property type="entry name" value="Tscrpt_reg_HTH_GntR"/>
</dbReference>
<evidence type="ECO:0000256" key="4">
    <source>
        <dbReference type="SAM" id="MobiDB-lite"/>
    </source>
</evidence>
<feature type="domain" description="HTH gntR-type" evidence="5">
    <location>
        <begin position="7"/>
        <end position="77"/>
    </location>
</feature>
<reference evidence="6 7" key="1">
    <citation type="submission" date="2018-07" db="EMBL/GenBank/DDBJ databases">
        <title>Genome guided investigation of antibiotics producing actinomycetales strain isolated from a Macau mangrove ecosystem.</title>
        <authorList>
            <person name="Hu D."/>
        </authorList>
    </citation>
    <scope>NUCLEOTIDE SEQUENCE [LARGE SCALE GENOMIC DNA]</scope>
    <source>
        <strain evidence="6 7">2297</strain>
    </source>
</reference>
<dbReference type="EMBL" id="QQBH01000017">
    <property type="protein sequence ID" value="RDD86457.1"/>
    <property type="molecule type" value="Genomic_DNA"/>
</dbReference>
<organism evidence="6 7">
    <name type="scientific">Streptomyces parvulus</name>
    <dbReference type="NCBI Taxonomy" id="146923"/>
    <lineage>
        <taxon>Bacteria</taxon>
        <taxon>Bacillati</taxon>
        <taxon>Actinomycetota</taxon>
        <taxon>Actinomycetes</taxon>
        <taxon>Kitasatosporales</taxon>
        <taxon>Streptomycetaceae</taxon>
        <taxon>Streptomyces</taxon>
    </lineage>
</organism>
<dbReference type="SMART" id="SM00866">
    <property type="entry name" value="UTRA"/>
    <property type="match status" value="1"/>
</dbReference>
<keyword evidence="3" id="KW-0804">Transcription</keyword>
<dbReference type="PANTHER" id="PTHR44846">
    <property type="entry name" value="MANNOSYL-D-GLYCERATE TRANSPORT/METABOLISM SYSTEM REPRESSOR MNGR-RELATED"/>
    <property type="match status" value="1"/>
</dbReference>
<feature type="region of interest" description="Disordered" evidence="4">
    <location>
        <begin position="242"/>
        <end position="289"/>
    </location>
</feature>
<keyword evidence="1" id="KW-0805">Transcription regulation</keyword>
<dbReference type="FunFam" id="1.10.10.10:FF:000095">
    <property type="entry name" value="GntR family transcriptional regulator"/>
    <property type="match status" value="1"/>
</dbReference>
<dbReference type="InterPro" id="IPR050679">
    <property type="entry name" value="Bact_HTH_transcr_reg"/>
</dbReference>
<evidence type="ECO:0000259" key="5">
    <source>
        <dbReference type="PROSITE" id="PS50949"/>
    </source>
</evidence>
<dbReference type="PROSITE" id="PS50949">
    <property type="entry name" value="HTH_GNTR"/>
    <property type="match status" value="1"/>
</dbReference>
<accession>A0A369V149</accession>
<evidence type="ECO:0000313" key="6">
    <source>
        <dbReference type="EMBL" id="RDD86457.1"/>
    </source>
</evidence>
<dbReference type="GO" id="GO:0003677">
    <property type="term" value="F:DNA binding"/>
    <property type="evidence" value="ECO:0007669"/>
    <property type="project" value="UniProtKB-KW"/>
</dbReference>
<dbReference type="STRING" id="146923.Spa2297_30950"/>
<dbReference type="SUPFAM" id="SSF64288">
    <property type="entry name" value="Chorismate lyase-like"/>
    <property type="match status" value="1"/>
</dbReference>
<name>A0A369V149_9ACTN</name>
<dbReference type="AlphaFoldDB" id="A0A369V149"/>
<evidence type="ECO:0000256" key="3">
    <source>
        <dbReference type="ARBA" id="ARBA00023163"/>
    </source>
</evidence>
<evidence type="ECO:0000313" key="7">
    <source>
        <dbReference type="Proteomes" id="UP000253742"/>
    </source>
</evidence>
<dbReference type="PRINTS" id="PR00035">
    <property type="entry name" value="HTHGNTR"/>
</dbReference>
<dbReference type="GO" id="GO:0003700">
    <property type="term" value="F:DNA-binding transcription factor activity"/>
    <property type="evidence" value="ECO:0007669"/>
    <property type="project" value="InterPro"/>
</dbReference>
<comment type="caution">
    <text evidence="6">The sequence shown here is derived from an EMBL/GenBank/DDBJ whole genome shotgun (WGS) entry which is preliminary data.</text>
</comment>
<feature type="compositionally biased region" description="Low complexity" evidence="4">
    <location>
        <begin position="242"/>
        <end position="251"/>
    </location>
</feature>
<gene>
    <name evidence="6" type="ORF">DVZ84_24760</name>
</gene>
<dbReference type="InterPro" id="IPR028978">
    <property type="entry name" value="Chorismate_lyase_/UTRA_dom_sf"/>
</dbReference>
<dbReference type="Pfam" id="PF00392">
    <property type="entry name" value="GntR"/>
    <property type="match status" value="1"/>
</dbReference>
<keyword evidence="2" id="KW-0238">DNA-binding</keyword>
<dbReference type="CDD" id="cd07377">
    <property type="entry name" value="WHTH_GntR"/>
    <property type="match status" value="1"/>
</dbReference>
<evidence type="ECO:0000256" key="2">
    <source>
        <dbReference type="ARBA" id="ARBA00023125"/>
    </source>
</evidence>
<dbReference type="Pfam" id="PF07702">
    <property type="entry name" value="UTRA"/>
    <property type="match status" value="1"/>
</dbReference>
<dbReference type="OrthoDB" id="8584262at2"/>
<dbReference type="SUPFAM" id="SSF46785">
    <property type="entry name" value="Winged helix' DNA-binding domain"/>
    <property type="match status" value="1"/>
</dbReference>
<protein>
    <submittedName>
        <fullName evidence="6">GntR family transcriptional regulator</fullName>
    </submittedName>
</protein>
<dbReference type="InterPro" id="IPR036388">
    <property type="entry name" value="WH-like_DNA-bd_sf"/>
</dbReference>
<proteinExistence type="predicted"/>
<feature type="compositionally biased region" description="Gly residues" evidence="4">
    <location>
        <begin position="252"/>
        <end position="262"/>
    </location>
</feature>
<dbReference type="InterPro" id="IPR011663">
    <property type="entry name" value="UTRA"/>
</dbReference>